<dbReference type="PROSITE" id="PS50164">
    <property type="entry name" value="GIY_YIG"/>
    <property type="match status" value="1"/>
</dbReference>
<sequence length="84" mass="9921">MWYVYILLCRGNSYYIGITNDLERRFKDHQEGKGGAYTKSHKPIRLVYSEPHPDRSSALKREIQLKKLSRIKKEKLVAEIKITL</sequence>
<dbReference type="InterPro" id="IPR050190">
    <property type="entry name" value="UPF0213_domain"/>
</dbReference>
<accession>A0A0G1U9I7</accession>
<comment type="caution">
    <text evidence="3">The sequence shown here is derived from an EMBL/GenBank/DDBJ whole genome shotgun (WGS) entry which is preliminary data.</text>
</comment>
<dbReference type="EMBL" id="LCNU01000042">
    <property type="protein sequence ID" value="KKU62838.1"/>
    <property type="molecule type" value="Genomic_DNA"/>
</dbReference>
<evidence type="ECO:0000259" key="2">
    <source>
        <dbReference type="PROSITE" id="PS50164"/>
    </source>
</evidence>
<feature type="domain" description="GIY-YIG" evidence="2">
    <location>
        <begin position="1"/>
        <end position="75"/>
    </location>
</feature>
<proteinExistence type="inferred from homology"/>
<evidence type="ECO:0000256" key="1">
    <source>
        <dbReference type="ARBA" id="ARBA00007435"/>
    </source>
</evidence>
<dbReference type="STRING" id="1618364.UX86_C0042G0009"/>
<name>A0A0G1U9I7_9BACT</name>
<reference evidence="3 4" key="1">
    <citation type="journal article" date="2015" name="Nature">
        <title>rRNA introns, odd ribosomes, and small enigmatic genomes across a large radiation of phyla.</title>
        <authorList>
            <person name="Brown C.T."/>
            <person name="Hug L.A."/>
            <person name="Thomas B.C."/>
            <person name="Sharon I."/>
            <person name="Castelle C.J."/>
            <person name="Singh A."/>
            <person name="Wilkins M.J."/>
            <person name="Williams K.H."/>
            <person name="Banfield J.F."/>
        </authorList>
    </citation>
    <scope>NUCLEOTIDE SEQUENCE [LARGE SCALE GENOMIC DNA]</scope>
</reference>
<dbReference type="Gene3D" id="3.40.1440.10">
    <property type="entry name" value="GIY-YIG endonuclease"/>
    <property type="match status" value="1"/>
</dbReference>
<evidence type="ECO:0000313" key="3">
    <source>
        <dbReference type="EMBL" id="KKU62838.1"/>
    </source>
</evidence>
<dbReference type="PANTHER" id="PTHR34477:SF1">
    <property type="entry name" value="UPF0213 PROTEIN YHBQ"/>
    <property type="match status" value="1"/>
</dbReference>
<dbReference type="CDD" id="cd10456">
    <property type="entry name" value="GIY-YIG_UPF0213"/>
    <property type="match status" value="1"/>
</dbReference>
<dbReference type="AlphaFoldDB" id="A0A0G1U9I7"/>
<dbReference type="Pfam" id="PF01541">
    <property type="entry name" value="GIY-YIG"/>
    <property type="match status" value="1"/>
</dbReference>
<organism evidence="3 4">
    <name type="scientific">Candidatus Amesbacteria bacterium GW2011_GWC1_47_15</name>
    <dbReference type="NCBI Taxonomy" id="1618364"/>
    <lineage>
        <taxon>Bacteria</taxon>
        <taxon>Candidatus Amesiibacteriota</taxon>
    </lineage>
</organism>
<dbReference type="SUPFAM" id="SSF82771">
    <property type="entry name" value="GIY-YIG endonuclease"/>
    <property type="match status" value="1"/>
</dbReference>
<dbReference type="InterPro" id="IPR000305">
    <property type="entry name" value="GIY-YIG_endonuc"/>
</dbReference>
<comment type="similarity">
    <text evidence="1">Belongs to the UPF0213 family.</text>
</comment>
<dbReference type="InterPro" id="IPR035901">
    <property type="entry name" value="GIY-YIG_endonuc_sf"/>
</dbReference>
<evidence type="ECO:0000313" key="4">
    <source>
        <dbReference type="Proteomes" id="UP000034502"/>
    </source>
</evidence>
<dbReference type="SMART" id="SM00465">
    <property type="entry name" value="GIYc"/>
    <property type="match status" value="1"/>
</dbReference>
<dbReference type="Proteomes" id="UP000034502">
    <property type="component" value="Unassembled WGS sequence"/>
</dbReference>
<gene>
    <name evidence="3" type="ORF">UX86_C0042G0009</name>
</gene>
<dbReference type="PANTHER" id="PTHR34477">
    <property type="entry name" value="UPF0213 PROTEIN YHBQ"/>
    <property type="match status" value="1"/>
</dbReference>
<protein>
    <recommendedName>
        <fullName evidence="2">GIY-YIG domain-containing protein</fullName>
    </recommendedName>
</protein>